<dbReference type="RefSeq" id="WP_007414742.1">
    <property type="nucleotide sequence ID" value="NZ_ABOX02000011.1"/>
</dbReference>
<dbReference type="STRING" id="320771.Cflav_PD3875"/>
<evidence type="ECO:0000313" key="6">
    <source>
        <dbReference type="Proteomes" id="UP000003688"/>
    </source>
</evidence>
<dbReference type="Gene3D" id="3.30.160.20">
    <property type="match status" value="1"/>
</dbReference>
<dbReference type="AlphaFoldDB" id="B9XFZ6"/>
<name>B9XFZ6_PEDPL</name>
<evidence type="ECO:0000259" key="4">
    <source>
        <dbReference type="Pfam" id="PF00472"/>
    </source>
</evidence>
<accession>B9XFZ6</accession>
<comment type="caution">
    <text evidence="5">The sequence shown here is derived from an EMBL/GenBank/DDBJ whole genome shotgun (WGS) entry which is preliminary data.</text>
</comment>
<dbReference type="InterPro" id="IPR000352">
    <property type="entry name" value="Pep_chain_release_fac_I"/>
</dbReference>
<evidence type="ECO:0000256" key="2">
    <source>
        <dbReference type="ARBA" id="ARBA00022946"/>
    </source>
</evidence>
<dbReference type="PANTHER" id="PTHR46203">
    <property type="entry name" value="PROBABLE PEPTIDE CHAIN RELEASE FACTOR C12ORF65"/>
    <property type="match status" value="1"/>
</dbReference>
<dbReference type="Proteomes" id="UP000003688">
    <property type="component" value="Unassembled WGS sequence"/>
</dbReference>
<protein>
    <submittedName>
        <fullName evidence="5">Class I peptide chain release factor</fullName>
    </submittedName>
</protein>
<dbReference type="EMBL" id="ABOX02000011">
    <property type="protein sequence ID" value="EEF61158.1"/>
    <property type="molecule type" value="Genomic_DNA"/>
</dbReference>
<keyword evidence="2" id="KW-0809">Transit peptide</keyword>
<keyword evidence="6" id="KW-1185">Reference proteome</keyword>
<dbReference type="InterPro" id="IPR052405">
    <property type="entry name" value="Mito_Transl_Release_Factor"/>
</dbReference>
<dbReference type="InterPro" id="IPR045853">
    <property type="entry name" value="Pep_chain_release_fac_I_sf"/>
</dbReference>
<sequence>MEKIFALNEAELEETFSRSSGPGGQNVNKVATRVTLRHLPTNVTVSVQDSRSQFMNRQLARERLLLALQNRHQEAKDAEKHRRAKLRRQQARRPTGLKERILESKHRRSKVKRDRKWSSD</sequence>
<feature type="domain" description="Prokaryotic-type class I peptide chain release factors" evidence="4">
    <location>
        <begin position="5"/>
        <end position="115"/>
    </location>
</feature>
<dbReference type="GO" id="GO:0003747">
    <property type="term" value="F:translation release factor activity"/>
    <property type="evidence" value="ECO:0007669"/>
    <property type="project" value="InterPro"/>
</dbReference>
<feature type="compositionally biased region" description="Basic residues" evidence="3">
    <location>
        <begin position="81"/>
        <end position="91"/>
    </location>
</feature>
<dbReference type="PANTHER" id="PTHR46203:SF1">
    <property type="entry name" value="MITOCHONDRIAL TRANSLATION RELEASE FACTOR IN RESCUE"/>
    <property type="match status" value="1"/>
</dbReference>
<dbReference type="OrthoDB" id="9815709at2"/>
<gene>
    <name evidence="5" type="ORF">Cflav_PD3875</name>
</gene>
<dbReference type="Pfam" id="PF00472">
    <property type="entry name" value="RF-1"/>
    <property type="match status" value="1"/>
</dbReference>
<evidence type="ECO:0000256" key="1">
    <source>
        <dbReference type="ARBA" id="ARBA00010835"/>
    </source>
</evidence>
<reference evidence="5 6" key="1">
    <citation type="journal article" date="2011" name="J. Bacteriol.">
        <title>Genome sequence of 'Pedosphaera parvula' Ellin514, an aerobic Verrucomicrobial isolate from pasture soil.</title>
        <authorList>
            <person name="Kant R."/>
            <person name="van Passel M.W."/>
            <person name="Sangwan P."/>
            <person name="Palva A."/>
            <person name="Lucas S."/>
            <person name="Copeland A."/>
            <person name="Lapidus A."/>
            <person name="Glavina Del Rio T."/>
            <person name="Dalin E."/>
            <person name="Tice H."/>
            <person name="Bruce D."/>
            <person name="Goodwin L."/>
            <person name="Pitluck S."/>
            <person name="Chertkov O."/>
            <person name="Larimer F.W."/>
            <person name="Land M.L."/>
            <person name="Hauser L."/>
            <person name="Brettin T.S."/>
            <person name="Detter J.C."/>
            <person name="Han S."/>
            <person name="de Vos W.M."/>
            <person name="Janssen P.H."/>
            <person name="Smidt H."/>
        </authorList>
    </citation>
    <scope>NUCLEOTIDE SEQUENCE [LARGE SCALE GENOMIC DNA]</scope>
    <source>
        <strain evidence="5 6">Ellin514</strain>
    </source>
</reference>
<evidence type="ECO:0000313" key="5">
    <source>
        <dbReference type="EMBL" id="EEF61158.1"/>
    </source>
</evidence>
<feature type="compositionally biased region" description="Basic residues" evidence="3">
    <location>
        <begin position="105"/>
        <end position="120"/>
    </location>
</feature>
<comment type="similarity">
    <text evidence="1">Belongs to the prokaryotic/mitochondrial release factor family.</text>
</comment>
<organism evidence="5 6">
    <name type="scientific">Pedosphaera parvula (strain Ellin514)</name>
    <dbReference type="NCBI Taxonomy" id="320771"/>
    <lineage>
        <taxon>Bacteria</taxon>
        <taxon>Pseudomonadati</taxon>
        <taxon>Verrucomicrobiota</taxon>
        <taxon>Pedosphaerae</taxon>
        <taxon>Pedosphaerales</taxon>
        <taxon>Pedosphaeraceae</taxon>
        <taxon>Pedosphaera</taxon>
    </lineage>
</organism>
<evidence type="ECO:0000256" key="3">
    <source>
        <dbReference type="SAM" id="MobiDB-lite"/>
    </source>
</evidence>
<feature type="region of interest" description="Disordered" evidence="3">
    <location>
        <begin position="71"/>
        <end position="120"/>
    </location>
</feature>
<dbReference type="SUPFAM" id="SSF75620">
    <property type="entry name" value="Release factor"/>
    <property type="match status" value="1"/>
</dbReference>
<proteinExistence type="inferred from homology"/>
<feature type="compositionally biased region" description="Basic and acidic residues" evidence="3">
    <location>
        <begin position="71"/>
        <end position="80"/>
    </location>
</feature>